<evidence type="ECO:0000313" key="2">
    <source>
        <dbReference type="EMBL" id="KAK6754903.1"/>
    </source>
</evidence>
<sequence>MSLDVTLENLNTTLQQISDLLKTVEIAILIVAIALSILLIGMTAICYYSKYKKYSLLRGEDERSENSPVSKAKHTSSACFIPLNECRQDELLFD</sequence>
<protein>
    <submittedName>
        <fullName evidence="2">Uncharacterized protein</fullName>
    </submittedName>
</protein>
<name>A0ABR1DWW8_NECAM</name>
<keyword evidence="1" id="KW-1133">Transmembrane helix</keyword>
<dbReference type="Proteomes" id="UP001303046">
    <property type="component" value="Unassembled WGS sequence"/>
</dbReference>
<reference evidence="2 3" key="1">
    <citation type="submission" date="2023-08" db="EMBL/GenBank/DDBJ databases">
        <title>A Necator americanus chromosomal reference genome.</title>
        <authorList>
            <person name="Ilik V."/>
            <person name="Petrzelkova K.J."/>
            <person name="Pardy F."/>
            <person name="Fuh T."/>
            <person name="Niatou-Singa F.S."/>
            <person name="Gouil Q."/>
            <person name="Baker L."/>
            <person name="Ritchie M.E."/>
            <person name="Jex A.R."/>
            <person name="Gazzola D."/>
            <person name="Li H."/>
            <person name="Toshio Fujiwara R."/>
            <person name="Zhan B."/>
            <person name="Aroian R.V."/>
            <person name="Pafco B."/>
            <person name="Schwarz E.M."/>
        </authorList>
    </citation>
    <scope>NUCLEOTIDE SEQUENCE [LARGE SCALE GENOMIC DNA]</scope>
    <source>
        <strain evidence="2 3">Aroian</strain>
        <tissue evidence="2">Whole animal</tissue>
    </source>
</reference>
<evidence type="ECO:0000256" key="1">
    <source>
        <dbReference type="SAM" id="Phobius"/>
    </source>
</evidence>
<keyword evidence="1" id="KW-0812">Transmembrane</keyword>
<gene>
    <name evidence="2" type="primary">Necator_chrV.g18505</name>
    <name evidence="2" type="ORF">RB195_013714</name>
</gene>
<dbReference type="EMBL" id="JAVFWL010000005">
    <property type="protein sequence ID" value="KAK6754903.1"/>
    <property type="molecule type" value="Genomic_DNA"/>
</dbReference>
<evidence type="ECO:0000313" key="3">
    <source>
        <dbReference type="Proteomes" id="UP001303046"/>
    </source>
</evidence>
<organism evidence="2 3">
    <name type="scientific">Necator americanus</name>
    <name type="common">Human hookworm</name>
    <dbReference type="NCBI Taxonomy" id="51031"/>
    <lineage>
        <taxon>Eukaryota</taxon>
        <taxon>Metazoa</taxon>
        <taxon>Ecdysozoa</taxon>
        <taxon>Nematoda</taxon>
        <taxon>Chromadorea</taxon>
        <taxon>Rhabditida</taxon>
        <taxon>Rhabditina</taxon>
        <taxon>Rhabditomorpha</taxon>
        <taxon>Strongyloidea</taxon>
        <taxon>Ancylostomatidae</taxon>
        <taxon>Bunostominae</taxon>
        <taxon>Necator</taxon>
    </lineage>
</organism>
<comment type="caution">
    <text evidence="2">The sequence shown here is derived from an EMBL/GenBank/DDBJ whole genome shotgun (WGS) entry which is preliminary data.</text>
</comment>
<proteinExistence type="predicted"/>
<keyword evidence="1" id="KW-0472">Membrane</keyword>
<keyword evidence="3" id="KW-1185">Reference proteome</keyword>
<accession>A0ABR1DWW8</accession>
<feature type="transmembrane region" description="Helical" evidence="1">
    <location>
        <begin position="26"/>
        <end position="48"/>
    </location>
</feature>